<name>A0A0R2JVB5_9LACO</name>
<evidence type="ECO:0000256" key="2">
    <source>
        <dbReference type="ARBA" id="ARBA00022457"/>
    </source>
</evidence>
<evidence type="ECO:0000313" key="10">
    <source>
        <dbReference type="Proteomes" id="UP000190935"/>
    </source>
</evidence>
<reference evidence="8" key="2">
    <citation type="submission" date="2016-11" db="EMBL/GenBank/DDBJ databases">
        <authorList>
            <person name="Jaros S."/>
            <person name="Januszkiewicz K."/>
            <person name="Wedrychowicz H."/>
        </authorList>
    </citation>
    <scope>NUCLEOTIDE SEQUENCE [LARGE SCALE GENOMIC DNA]</scope>
    <source>
        <strain evidence="8">ACA-DC 1533</strain>
    </source>
</reference>
<dbReference type="GO" id="GO:0042276">
    <property type="term" value="P:error-prone translesion synthesis"/>
    <property type="evidence" value="ECO:0007669"/>
    <property type="project" value="TreeGrafter"/>
</dbReference>
<sequence>MDYSKEPHGVFFLIDNKSFYASVECAQRGLDPLEAPLVVLSEQENTNGGLILAASPVAKKMYGINNVSRQRDLPKNDDLLVVPPRMNLYIEKNLEINEIFRQYTQEIDCVPYSIDETILDLTYSWHLFGPDPVAVARQIQETVRARLGLYTTVGIGENPLQAKLALDLFAKHSTDLIGKLSYADFAEKIWSITNLTEVWSIGRRTEKHLHKMGIYSMKDLAHTTPYTLKEEMGVMGTQLLALAWGIDRTDLEKPVRVKSDSLGNSQVLPRDYHRQEEIEVVIQEIGEQVAARLRKRHKQTMCVSLRIGFSYASAEEMGTSGFSQQLKIAPTSDGRILNRCLLKLFRKNWQGEAVRNVAVSFGGLITTQDPQLNLFTSVKKQEKHVVLEKTLDQIRNKFGTTALFFGHSLKHGGTMLERTGLVGGHNGGNSYS</sequence>
<evidence type="ECO:0000256" key="1">
    <source>
        <dbReference type="ARBA" id="ARBA00010945"/>
    </source>
</evidence>
<gene>
    <name evidence="7" type="ORF">IV43_GL002135</name>
    <name evidence="8" type="ORF">LAC1533_1090</name>
</gene>
<accession>A0A0R2JVB5</accession>
<dbReference type="OrthoDB" id="9808813at2"/>
<keyword evidence="5" id="KW-0239">DNA-directed DNA polymerase</keyword>
<dbReference type="InterPro" id="IPR043128">
    <property type="entry name" value="Rev_trsase/Diguanyl_cyclase"/>
</dbReference>
<dbReference type="KEGG" id="laca:LAC1533_1090"/>
<dbReference type="InterPro" id="IPR050116">
    <property type="entry name" value="DNA_polymerase-Y"/>
</dbReference>
<evidence type="ECO:0000256" key="3">
    <source>
        <dbReference type="ARBA" id="ARBA00022695"/>
    </source>
</evidence>
<evidence type="ECO:0000313" key="7">
    <source>
        <dbReference type="EMBL" id="KRN81072.1"/>
    </source>
</evidence>
<dbReference type="CDD" id="cd01700">
    <property type="entry name" value="PolY_Pol_V_umuC"/>
    <property type="match status" value="1"/>
</dbReference>
<dbReference type="SUPFAM" id="SSF100879">
    <property type="entry name" value="Lesion bypass DNA polymerase (Y-family), little finger domain"/>
    <property type="match status" value="1"/>
</dbReference>
<dbReference type="GO" id="GO:0009432">
    <property type="term" value="P:SOS response"/>
    <property type="evidence" value="ECO:0007669"/>
    <property type="project" value="TreeGrafter"/>
</dbReference>
<proteinExistence type="inferred from homology"/>
<dbReference type="EMBL" id="JQBK01000086">
    <property type="protein sequence ID" value="KRN81072.1"/>
    <property type="molecule type" value="Genomic_DNA"/>
</dbReference>
<dbReference type="STRING" id="89059.LAC1533_1090"/>
<evidence type="ECO:0000313" key="8">
    <source>
        <dbReference type="EMBL" id="SFV40510.1"/>
    </source>
</evidence>
<organism evidence="7 9">
    <name type="scientific">Ligilactobacillus acidipiscis</name>
    <dbReference type="NCBI Taxonomy" id="89059"/>
    <lineage>
        <taxon>Bacteria</taxon>
        <taxon>Bacillati</taxon>
        <taxon>Bacillota</taxon>
        <taxon>Bacilli</taxon>
        <taxon>Lactobacillales</taxon>
        <taxon>Lactobacillaceae</taxon>
        <taxon>Ligilactobacillus</taxon>
    </lineage>
</organism>
<dbReference type="Gene3D" id="3.30.1490.100">
    <property type="entry name" value="DNA polymerase, Y-family, little finger domain"/>
    <property type="match status" value="1"/>
</dbReference>
<dbReference type="GO" id="GO:0006260">
    <property type="term" value="P:DNA replication"/>
    <property type="evidence" value="ECO:0007669"/>
    <property type="project" value="UniProtKB-KW"/>
</dbReference>
<feature type="domain" description="UmuC" evidence="6">
    <location>
        <begin position="11"/>
        <end position="202"/>
    </location>
</feature>
<keyword evidence="4" id="KW-0235">DNA replication</keyword>
<dbReference type="Gene3D" id="1.10.150.20">
    <property type="entry name" value="5' to 3' exonuclease, C-terminal subdomain"/>
    <property type="match status" value="1"/>
</dbReference>
<evidence type="ECO:0000313" key="9">
    <source>
        <dbReference type="Proteomes" id="UP000051491"/>
    </source>
</evidence>
<keyword evidence="2" id="KW-0515">Mutator protein</keyword>
<reference evidence="10" key="3">
    <citation type="submission" date="2016-11" db="EMBL/GenBank/DDBJ databases">
        <authorList>
            <person name="Papadimitriou K."/>
        </authorList>
    </citation>
    <scope>NUCLEOTIDE SEQUENCE [LARGE SCALE GENOMIC DNA]</scope>
    <source>
        <strain evidence="10">ACA-DC 1533</strain>
    </source>
</reference>
<dbReference type="InterPro" id="IPR036775">
    <property type="entry name" value="DNA_pol_Y-fam_lit_finger_sf"/>
</dbReference>
<dbReference type="GO" id="GO:0006281">
    <property type="term" value="P:DNA repair"/>
    <property type="evidence" value="ECO:0007669"/>
    <property type="project" value="InterPro"/>
</dbReference>
<dbReference type="PATRIC" id="fig|89059.3.peg.2255"/>
<dbReference type="SUPFAM" id="SSF56672">
    <property type="entry name" value="DNA/RNA polymerases"/>
    <property type="match status" value="1"/>
</dbReference>
<dbReference type="Gene3D" id="3.30.70.270">
    <property type="match status" value="1"/>
</dbReference>
<dbReference type="Pfam" id="PF11799">
    <property type="entry name" value="IMS_C"/>
    <property type="match status" value="1"/>
</dbReference>
<dbReference type="Proteomes" id="UP000190935">
    <property type="component" value="Chromosome I"/>
</dbReference>
<dbReference type="PANTHER" id="PTHR11076">
    <property type="entry name" value="DNA REPAIR POLYMERASE UMUC / TRANSFERASE FAMILY MEMBER"/>
    <property type="match status" value="1"/>
</dbReference>
<dbReference type="GO" id="GO:0003684">
    <property type="term" value="F:damaged DNA binding"/>
    <property type="evidence" value="ECO:0007669"/>
    <property type="project" value="InterPro"/>
</dbReference>
<evidence type="ECO:0000256" key="4">
    <source>
        <dbReference type="ARBA" id="ARBA00022705"/>
    </source>
</evidence>
<dbReference type="EMBL" id="LT630287">
    <property type="protein sequence ID" value="SFV40510.1"/>
    <property type="molecule type" value="Genomic_DNA"/>
</dbReference>
<evidence type="ECO:0000259" key="6">
    <source>
        <dbReference type="PROSITE" id="PS50173"/>
    </source>
</evidence>
<dbReference type="InterPro" id="IPR017961">
    <property type="entry name" value="DNA_pol_Y-fam_little_finger"/>
</dbReference>
<dbReference type="InterPro" id="IPR001126">
    <property type="entry name" value="UmuC"/>
</dbReference>
<dbReference type="PROSITE" id="PS50173">
    <property type="entry name" value="UMUC"/>
    <property type="match status" value="1"/>
</dbReference>
<keyword evidence="7" id="KW-0808">Transferase</keyword>
<dbReference type="Gene3D" id="3.40.1170.60">
    <property type="match status" value="1"/>
</dbReference>
<dbReference type="InterPro" id="IPR043502">
    <property type="entry name" value="DNA/RNA_pol_sf"/>
</dbReference>
<evidence type="ECO:0000256" key="5">
    <source>
        <dbReference type="ARBA" id="ARBA00022932"/>
    </source>
</evidence>
<dbReference type="Proteomes" id="UP000051491">
    <property type="component" value="Unassembled WGS sequence"/>
</dbReference>
<comment type="similarity">
    <text evidence="1">Belongs to the DNA polymerase type-Y family.</text>
</comment>
<dbReference type="Pfam" id="PF00817">
    <property type="entry name" value="IMS"/>
    <property type="match status" value="1"/>
</dbReference>
<dbReference type="PANTHER" id="PTHR11076:SF35">
    <property type="entry name" value="DNA REPAIR PROTEIN HOMOLOG YOBH"/>
    <property type="match status" value="1"/>
</dbReference>
<protein>
    <submittedName>
        <fullName evidence="7">Nucleotidyltransferase DNA polymerase for DNA repair</fullName>
    </submittedName>
    <submittedName>
        <fullName evidence="8">Nucleotidyltransferase/DNA polymerase for DNA repair</fullName>
    </submittedName>
</protein>
<keyword evidence="3" id="KW-0548">Nucleotidyltransferase</keyword>
<dbReference type="AlphaFoldDB" id="A0A0R2JVB5"/>
<dbReference type="GO" id="GO:0005829">
    <property type="term" value="C:cytosol"/>
    <property type="evidence" value="ECO:0007669"/>
    <property type="project" value="TreeGrafter"/>
</dbReference>
<reference evidence="7 9" key="1">
    <citation type="journal article" date="2015" name="Genome Announc.">
        <title>Expanding the biotechnology potential of lactobacilli through comparative genomics of 213 strains and associated genera.</title>
        <authorList>
            <person name="Sun Z."/>
            <person name="Harris H.M."/>
            <person name="McCann A."/>
            <person name="Guo C."/>
            <person name="Argimon S."/>
            <person name="Zhang W."/>
            <person name="Yang X."/>
            <person name="Jeffery I.B."/>
            <person name="Cooney J.C."/>
            <person name="Kagawa T.F."/>
            <person name="Liu W."/>
            <person name="Song Y."/>
            <person name="Salvetti E."/>
            <person name="Wrobel A."/>
            <person name="Rasinkangas P."/>
            <person name="Parkhill J."/>
            <person name="Rea M.C."/>
            <person name="O'Sullivan O."/>
            <person name="Ritari J."/>
            <person name="Douillard F.P."/>
            <person name="Paul Ross R."/>
            <person name="Yang R."/>
            <person name="Briner A.E."/>
            <person name="Felis G.E."/>
            <person name="de Vos W.M."/>
            <person name="Barrangou R."/>
            <person name="Klaenhammer T.R."/>
            <person name="Caufield P.W."/>
            <person name="Cui Y."/>
            <person name="Zhang H."/>
            <person name="O'Toole P.W."/>
        </authorList>
    </citation>
    <scope>NUCLEOTIDE SEQUENCE [LARGE SCALE GENOMIC DNA]</scope>
    <source>
        <strain evidence="7 9">DSM 15353</strain>
    </source>
</reference>
<dbReference type="GO" id="GO:0003887">
    <property type="term" value="F:DNA-directed DNA polymerase activity"/>
    <property type="evidence" value="ECO:0007669"/>
    <property type="project" value="UniProtKB-KW"/>
</dbReference>